<feature type="domain" description="Haem-binding uptake Tiki superfamily ChaN" evidence="1">
    <location>
        <begin position="39"/>
        <end position="243"/>
    </location>
</feature>
<dbReference type="Gene3D" id="3.40.50.11550">
    <property type="match status" value="1"/>
</dbReference>
<gene>
    <name evidence="2" type="ORF">NCTC13456_02592</name>
</gene>
<accession>A0A376GJ53</accession>
<dbReference type="Pfam" id="PF04187">
    <property type="entry name" value="Cofac_haem_bdg"/>
    <property type="match status" value="1"/>
</dbReference>
<dbReference type="CDD" id="cd14727">
    <property type="entry name" value="ChanN-like"/>
    <property type="match status" value="1"/>
</dbReference>
<evidence type="ECO:0000313" key="2">
    <source>
        <dbReference type="EMBL" id="STD58963.1"/>
    </source>
</evidence>
<dbReference type="EMBL" id="UFXS01000001">
    <property type="protein sequence ID" value="STD58963.1"/>
    <property type="molecule type" value="Genomic_DNA"/>
</dbReference>
<evidence type="ECO:0000313" key="3">
    <source>
        <dbReference type="Proteomes" id="UP000254737"/>
    </source>
</evidence>
<dbReference type="AlphaFoldDB" id="A0A376GJ53"/>
<organism evidence="2 3">
    <name type="scientific">Empedobacter falsenii</name>
    <dbReference type="NCBI Taxonomy" id="343874"/>
    <lineage>
        <taxon>Bacteria</taxon>
        <taxon>Pseudomonadati</taxon>
        <taxon>Bacteroidota</taxon>
        <taxon>Flavobacteriia</taxon>
        <taxon>Flavobacteriales</taxon>
        <taxon>Weeksellaceae</taxon>
        <taxon>Empedobacter</taxon>
    </lineage>
</organism>
<dbReference type="Proteomes" id="UP000254737">
    <property type="component" value="Unassembled WGS sequence"/>
</dbReference>
<protein>
    <submittedName>
        <fullName evidence="2">Uncharacterized iron-regulated protein</fullName>
    </submittedName>
</protein>
<reference evidence="2 3" key="1">
    <citation type="submission" date="2018-06" db="EMBL/GenBank/DDBJ databases">
        <authorList>
            <consortium name="Pathogen Informatics"/>
            <person name="Doyle S."/>
        </authorList>
    </citation>
    <scope>NUCLEOTIDE SEQUENCE [LARGE SCALE GENOMIC DNA]</scope>
    <source>
        <strain evidence="2 3">NCTC13456</strain>
    </source>
</reference>
<dbReference type="RefSeq" id="WP_115000902.1">
    <property type="nucleotide sequence ID" value="NZ_JAAGKM010000011.1"/>
</dbReference>
<sequence length="294" mass="34067">MRTILYTLLIVLTIQAKAQNGKTYQIYNQQEKKVDFDKMIKELAKYDVVLFGEHHNNAVNHWLQLQTTKELYKIKGKQLILGAEMFERHQQNDLTNYLKSKTTDDEFQKSTKLWNNYKTDYKPLVDFAKEKNLDFVATNVSRKYASYVAKNGLEALDTVPNNEKVFIAKLPITIDYDAPGYPEMIKMMGDHAGVKAKQFVAAQATKDATMAESILNNLKKNNLFIHYNGDYHSKNYGGIYWYLKFFRPELKIAVIEILESEDLNEKLSAIKSKNENVTTTEFIIVFPKDSPKTY</sequence>
<name>A0A376GJ53_9FLAO</name>
<dbReference type="STRING" id="343874.GCA_000805695_01947"/>
<dbReference type="SUPFAM" id="SSF159501">
    <property type="entry name" value="EreA/ChaN-like"/>
    <property type="match status" value="1"/>
</dbReference>
<dbReference type="InterPro" id="IPR007314">
    <property type="entry name" value="Cofac_haem-bd_dom"/>
</dbReference>
<evidence type="ECO:0000259" key="1">
    <source>
        <dbReference type="Pfam" id="PF04187"/>
    </source>
</evidence>
<proteinExistence type="predicted"/>